<reference evidence="2 3" key="1">
    <citation type="journal article" date="2012" name="J. Bacteriol.">
        <title>Genome sequence of Mycobacterium hassiacum DSM 44199, a rare source of heat-stable mycobacterial proteins.</title>
        <authorList>
            <person name="Tiago I."/>
            <person name="Maranha A."/>
            <person name="Mendes V."/>
            <person name="Alarico S."/>
            <person name="Moynihan P.J."/>
            <person name="Clarke A.J."/>
            <person name="Macedo-Ribeiro S."/>
            <person name="Pereira P.J."/>
            <person name="Empadinhas N."/>
        </authorList>
    </citation>
    <scope>NUCLEOTIDE SEQUENCE [LARGE SCALE GENOMIC DNA]</scope>
    <source>
        <strain evidence="3">DSM 44199 / CIP 105218 / JCM 12690 / 3849</strain>
    </source>
</reference>
<evidence type="ECO:0000313" key="3">
    <source>
        <dbReference type="Proteomes" id="UP000006265"/>
    </source>
</evidence>
<evidence type="ECO:0000313" key="2">
    <source>
        <dbReference type="EMBL" id="EKF24972.1"/>
    </source>
</evidence>
<organism evidence="2 3">
    <name type="scientific">Mycolicibacterium hassiacum (strain DSM 44199 / CIP 105218 / JCM 12690 / 3849)</name>
    <name type="common">Mycobacterium hassiacum</name>
    <dbReference type="NCBI Taxonomy" id="1122247"/>
    <lineage>
        <taxon>Bacteria</taxon>
        <taxon>Bacillati</taxon>
        <taxon>Actinomycetota</taxon>
        <taxon>Actinomycetes</taxon>
        <taxon>Mycobacteriales</taxon>
        <taxon>Mycobacteriaceae</taxon>
        <taxon>Mycolicibacterium</taxon>
    </lineage>
</organism>
<sequence length="51" mass="5415">MMIPNRLRGALPGEGRGPGAPVRRVGGRAVSWCFADFGGARRSGIMACWRG</sequence>
<accession>K5BGP7</accession>
<keyword evidence="3" id="KW-1185">Reference proteome</keyword>
<dbReference type="PATRIC" id="fig|1122247.3.peg.1104"/>
<comment type="caution">
    <text evidence="2">The sequence shown here is derived from an EMBL/GenBank/DDBJ whole genome shotgun (WGS) entry which is preliminary data.</text>
</comment>
<dbReference type="EMBL" id="AMRA01000027">
    <property type="protein sequence ID" value="EKF24972.1"/>
    <property type="molecule type" value="Genomic_DNA"/>
</dbReference>
<evidence type="ECO:0000256" key="1">
    <source>
        <dbReference type="SAM" id="MobiDB-lite"/>
    </source>
</evidence>
<protein>
    <submittedName>
        <fullName evidence="2">Uncharacterized protein</fullName>
    </submittedName>
</protein>
<feature type="region of interest" description="Disordered" evidence="1">
    <location>
        <begin position="1"/>
        <end position="22"/>
    </location>
</feature>
<gene>
    <name evidence="2" type="ORF">C731_1147</name>
</gene>
<dbReference type="AlphaFoldDB" id="K5BGP7"/>
<name>K5BGP7_MYCHD</name>
<proteinExistence type="predicted"/>
<dbReference type="Proteomes" id="UP000006265">
    <property type="component" value="Unassembled WGS sequence"/>
</dbReference>